<evidence type="ECO:0000313" key="3">
    <source>
        <dbReference type="EMBL" id="SUZ59702.1"/>
    </source>
</evidence>
<accession>A0A381NYK1</accession>
<dbReference type="InterPro" id="IPR012429">
    <property type="entry name" value="HGSNAT_cat"/>
</dbReference>
<feature type="transmembrane region" description="Helical" evidence="1">
    <location>
        <begin position="203"/>
        <end position="221"/>
    </location>
</feature>
<feature type="transmembrane region" description="Helical" evidence="1">
    <location>
        <begin position="296"/>
        <end position="318"/>
    </location>
</feature>
<feature type="transmembrane region" description="Helical" evidence="1">
    <location>
        <begin position="330"/>
        <end position="348"/>
    </location>
</feature>
<sequence length="355" mass="39924">MKRVVSIDVFRGLTMFLMIWVNDFWTLQGIPKWLKHAASGEDYLGFSDLIFPWFLFVVGMSIPFAFENRVSRGEAPFTTWKHILIRTIALLVMGLFHMNMEMYNHDISLLSKPIYVIICTAAFFMIWNVVPKAEPDKRVTFKALPILGVIILAAMFLIYKGKGYDGAEIGFSTHWWGILGLIGWVYLIAATVYLVFRKSMAAAIIAFCACLALNIISSSGIPYNIFPWQSENWIPGSGGLQALAFGGIITSLLLIQYRKADNTRTLYIVLLLMGAASLAAGLLLRNQFIISKISGTPTWILVSLSSSLFLFVLLHWIADVKGKINWYSPIKTAGTATLTCYLIPYFYYSFRTILG</sequence>
<feature type="transmembrane region" description="Helical" evidence="1">
    <location>
        <begin position="139"/>
        <end position="159"/>
    </location>
</feature>
<feature type="transmembrane region" description="Helical" evidence="1">
    <location>
        <begin position="12"/>
        <end position="30"/>
    </location>
</feature>
<keyword evidence="1" id="KW-1133">Transmembrane helix</keyword>
<organism evidence="3">
    <name type="scientific">marine metagenome</name>
    <dbReference type="NCBI Taxonomy" id="408172"/>
    <lineage>
        <taxon>unclassified sequences</taxon>
        <taxon>metagenomes</taxon>
        <taxon>ecological metagenomes</taxon>
    </lineage>
</organism>
<dbReference type="PANTHER" id="PTHR31061">
    <property type="entry name" value="LD22376P"/>
    <property type="match status" value="1"/>
</dbReference>
<dbReference type="AlphaFoldDB" id="A0A381NYK1"/>
<dbReference type="Pfam" id="PF07786">
    <property type="entry name" value="HGSNAT_cat"/>
    <property type="match status" value="1"/>
</dbReference>
<feature type="transmembrane region" description="Helical" evidence="1">
    <location>
        <begin position="83"/>
        <end position="100"/>
    </location>
</feature>
<proteinExistence type="predicted"/>
<evidence type="ECO:0000256" key="1">
    <source>
        <dbReference type="SAM" id="Phobius"/>
    </source>
</evidence>
<feature type="domain" description="Heparan-alpha-glucosaminide N-acetyltransferase catalytic" evidence="2">
    <location>
        <begin position="3"/>
        <end position="96"/>
    </location>
</feature>
<protein>
    <recommendedName>
        <fullName evidence="2">Heparan-alpha-glucosaminide N-acetyltransferase catalytic domain-containing protein</fullName>
    </recommendedName>
</protein>
<feature type="transmembrane region" description="Helical" evidence="1">
    <location>
        <begin position="266"/>
        <end position="284"/>
    </location>
</feature>
<keyword evidence="1" id="KW-0812">Transmembrane</keyword>
<feature type="transmembrane region" description="Helical" evidence="1">
    <location>
        <begin position="233"/>
        <end position="254"/>
    </location>
</feature>
<feature type="transmembrane region" description="Helical" evidence="1">
    <location>
        <begin position="50"/>
        <end position="71"/>
    </location>
</feature>
<feature type="transmembrane region" description="Helical" evidence="1">
    <location>
        <begin position="174"/>
        <end position="196"/>
    </location>
</feature>
<name>A0A381NYK1_9ZZZZ</name>
<keyword evidence="1" id="KW-0472">Membrane</keyword>
<reference evidence="3" key="1">
    <citation type="submission" date="2018-05" db="EMBL/GenBank/DDBJ databases">
        <authorList>
            <person name="Lanie J.A."/>
            <person name="Ng W.-L."/>
            <person name="Kazmierczak K.M."/>
            <person name="Andrzejewski T.M."/>
            <person name="Davidsen T.M."/>
            <person name="Wayne K.J."/>
            <person name="Tettelin H."/>
            <person name="Glass J.I."/>
            <person name="Rusch D."/>
            <person name="Podicherti R."/>
            <person name="Tsui H.-C.T."/>
            <person name="Winkler M.E."/>
        </authorList>
    </citation>
    <scope>NUCLEOTIDE SEQUENCE</scope>
</reference>
<feature type="non-terminal residue" evidence="3">
    <location>
        <position position="355"/>
    </location>
</feature>
<evidence type="ECO:0000259" key="2">
    <source>
        <dbReference type="Pfam" id="PF07786"/>
    </source>
</evidence>
<dbReference type="PANTHER" id="PTHR31061:SF24">
    <property type="entry name" value="LD22376P"/>
    <property type="match status" value="1"/>
</dbReference>
<dbReference type="EMBL" id="UINC01000693">
    <property type="protein sequence ID" value="SUZ59702.1"/>
    <property type="molecule type" value="Genomic_DNA"/>
</dbReference>
<feature type="transmembrane region" description="Helical" evidence="1">
    <location>
        <begin position="112"/>
        <end position="130"/>
    </location>
</feature>
<gene>
    <name evidence="3" type="ORF">METZ01_LOCUS12556</name>
</gene>